<evidence type="ECO:0000256" key="3">
    <source>
        <dbReference type="ARBA" id="ARBA00022617"/>
    </source>
</evidence>
<evidence type="ECO:0000256" key="2">
    <source>
        <dbReference type="ARBA" id="ARBA00010617"/>
    </source>
</evidence>
<dbReference type="PANTHER" id="PTHR46206">
    <property type="entry name" value="CYTOCHROME P450"/>
    <property type="match status" value="1"/>
</dbReference>
<evidence type="ECO:0000313" key="11">
    <source>
        <dbReference type="Proteomes" id="UP001305647"/>
    </source>
</evidence>
<dbReference type="CDD" id="cd11041">
    <property type="entry name" value="CYP503A1-like"/>
    <property type="match status" value="1"/>
</dbReference>
<comment type="cofactor">
    <cofactor evidence="1 8">
        <name>heme</name>
        <dbReference type="ChEBI" id="CHEBI:30413"/>
    </cofactor>
</comment>
<dbReference type="EMBL" id="MU863700">
    <property type="protein sequence ID" value="KAK4096713.1"/>
    <property type="molecule type" value="Genomic_DNA"/>
</dbReference>
<evidence type="ECO:0000256" key="1">
    <source>
        <dbReference type="ARBA" id="ARBA00001971"/>
    </source>
</evidence>
<dbReference type="InterPro" id="IPR001128">
    <property type="entry name" value="Cyt_P450"/>
</dbReference>
<dbReference type="GO" id="GO:0005506">
    <property type="term" value="F:iron ion binding"/>
    <property type="evidence" value="ECO:0007669"/>
    <property type="project" value="InterPro"/>
</dbReference>
<evidence type="ECO:0000256" key="8">
    <source>
        <dbReference type="PIRSR" id="PIRSR602403-1"/>
    </source>
</evidence>
<evidence type="ECO:0000256" key="5">
    <source>
        <dbReference type="ARBA" id="ARBA00023002"/>
    </source>
</evidence>
<evidence type="ECO:0000256" key="4">
    <source>
        <dbReference type="ARBA" id="ARBA00022723"/>
    </source>
</evidence>
<feature type="binding site" description="axial binding residue" evidence="8">
    <location>
        <position position="467"/>
    </location>
    <ligand>
        <name>heme</name>
        <dbReference type="ChEBI" id="CHEBI:30413"/>
    </ligand>
    <ligandPart>
        <name>Fe</name>
        <dbReference type="ChEBI" id="CHEBI:18248"/>
    </ligandPart>
</feature>
<keyword evidence="11" id="KW-1185">Reference proteome</keyword>
<dbReference type="GO" id="GO:0016705">
    <property type="term" value="F:oxidoreductase activity, acting on paired donors, with incorporation or reduction of molecular oxygen"/>
    <property type="evidence" value="ECO:0007669"/>
    <property type="project" value="InterPro"/>
</dbReference>
<keyword evidence="9" id="KW-1133">Transmembrane helix</keyword>
<dbReference type="AlphaFoldDB" id="A0AAN6PS23"/>
<dbReference type="GO" id="GO:0020037">
    <property type="term" value="F:heme binding"/>
    <property type="evidence" value="ECO:0007669"/>
    <property type="project" value="InterPro"/>
</dbReference>
<keyword evidence="3 8" id="KW-0349">Heme</keyword>
<reference evidence="10" key="2">
    <citation type="submission" date="2023-05" db="EMBL/GenBank/DDBJ databases">
        <authorList>
            <consortium name="Lawrence Berkeley National Laboratory"/>
            <person name="Steindorff A."/>
            <person name="Hensen N."/>
            <person name="Bonometti L."/>
            <person name="Westerberg I."/>
            <person name="Brannstrom I.O."/>
            <person name="Guillou S."/>
            <person name="Cros-Aarteil S."/>
            <person name="Calhoun S."/>
            <person name="Haridas S."/>
            <person name="Kuo A."/>
            <person name="Mondo S."/>
            <person name="Pangilinan J."/>
            <person name="Riley R."/>
            <person name="Labutti K."/>
            <person name="Andreopoulos B."/>
            <person name="Lipzen A."/>
            <person name="Chen C."/>
            <person name="Yanf M."/>
            <person name="Daum C."/>
            <person name="Ng V."/>
            <person name="Clum A."/>
            <person name="Ohm R."/>
            <person name="Martin F."/>
            <person name="Silar P."/>
            <person name="Natvig D."/>
            <person name="Lalanne C."/>
            <person name="Gautier V."/>
            <person name="Ament-Velasquez S.L."/>
            <person name="Kruys A."/>
            <person name="Hutchinson M.I."/>
            <person name="Powell A.J."/>
            <person name="Barry K."/>
            <person name="Miller A.N."/>
            <person name="Grigoriev I.V."/>
            <person name="Debuchy R."/>
            <person name="Gladieux P."/>
            <person name="Thoren M.H."/>
            <person name="Johannesson H."/>
        </authorList>
    </citation>
    <scope>NUCLEOTIDE SEQUENCE</scope>
    <source>
        <strain evidence="10">CBS 757.83</strain>
    </source>
</reference>
<dbReference type="Gene3D" id="1.10.630.10">
    <property type="entry name" value="Cytochrome P450"/>
    <property type="match status" value="1"/>
</dbReference>
<dbReference type="PRINTS" id="PR00465">
    <property type="entry name" value="EP450IV"/>
</dbReference>
<protein>
    <submittedName>
        <fullName evidence="10">Cytochrome P450</fullName>
    </submittedName>
</protein>
<evidence type="ECO:0000256" key="9">
    <source>
        <dbReference type="SAM" id="Phobius"/>
    </source>
</evidence>
<evidence type="ECO:0000256" key="7">
    <source>
        <dbReference type="ARBA" id="ARBA00023033"/>
    </source>
</evidence>
<dbReference type="SUPFAM" id="SSF48264">
    <property type="entry name" value="Cytochrome P450"/>
    <property type="match status" value="1"/>
</dbReference>
<accession>A0AAN6PS23</accession>
<keyword evidence="9" id="KW-0472">Membrane</keyword>
<keyword evidence="7" id="KW-0503">Monooxygenase</keyword>
<dbReference type="Pfam" id="PF00067">
    <property type="entry name" value="p450"/>
    <property type="match status" value="1"/>
</dbReference>
<comment type="similarity">
    <text evidence="2">Belongs to the cytochrome P450 family.</text>
</comment>
<dbReference type="Proteomes" id="UP001305647">
    <property type="component" value="Unassembled WGS sequence"/>
</dbReference>
<dbReference type="GO" id="GO:0004497">
    <property type="term" value="F:monooxygenase activity"/>
    <property type="evidence" value="ECO:0007669"/>
    <property type="project" value="UniProtKB-KW"/>
</dbReference>
<keyword evidence="5" id="KW-0560">Oxidoreductase</keyword>
<keyword evidence="6 8" id="KW-0408">Iron</keyword>
<dbReference type="InterPro" id="IPR002403">
    <property type="entry name" value="Cyt_P450_E_grp-IV"/>
</dbReference>
<proteinExistence type="inferred from homology"/>
<name>A0AAN6PS23_9PEZI</name>
<keyword evidence="4 8" id="KW-0479">Metal-binding</keyword>
<feature type="transmembrane region" description="Helical" evidence="9">
    <location>
        <begin position="6"/>
        <end position="27"/>
    </location>
</feature>
<keyword evidence="9" id="KW-0812">Transmembrane</keyword>
<gene>
    <name evidence="10" type="ORF">N658DRAFT_501284</name>
</gene>
<comment type="caution">
    <text evidence="10">The sequence shown here is derived from an EMBL/GenBank/DDBJ whole genome shotgun (WGS) entry which is preliminary data.</text>
</comment>
<dbReference type="InterPro" id="IPR036396">
    <property type="entry name" value="Cyt_P450_sf"/>
</dbReference>
<evidence type="ECO:0000256" key="6">
    <source>
        <dbReference type="ARBA" id="ARBA00023004"/>
    </source>
</evidence>
<dbReference type="PANTHER" id="PTHR46206:SF1">
    <property type="entry name" value="P450, PUTATIVE (EUROFUNG)-RELATED"/>
    <property type="match status" value="1"/>
</dbReference>
<organism evidence="10 11">
    <name type="scientific">Parathielavia hyrcaniae</name>
    <dbReference type="NCBI Taxonomy" id="113614"/>
    <lineage>
        <taxon>Eukaryota</taxon>
        <taxon>Fungi</taxon>
        <taxon>Dikarya</taxon>
        <taxon>Ascomycota</taxon>
        <taxon>Pezizomycotina</taxon>
        <taxon>Sordariomycetes</taxon>
        <taxon>Sordariomycetidae</taxon>
        <taxon>Sordariales</taxon>
        <taxon>Chaetomiaceae</taxon>
        <taxon>Parathielavia</taxon>
    </lineage>
</organism>
<reference evidence="10" key="1">
    <citation type="journal article" date="2023" name="Mol. Phylogenet. Evol.">
        <title>Genome-scale phylogeny and comparative genomics of the fungal order Sordariales.</title>
        <authorList>
            <person name="Hensen N."/>
            <person name="Bonometti L."/>
            <person name="Westerberg I."/>
            <person name="Brannstrom I.O."/>
            <person name="Guillou S."/>
            <person name="Cros-Aarteil S."/>
            <person name="Calhoun S."/>
            <person name="Haridas S."/>
            <person name="Kuo A."/>
            <person name="Mondo S."/>
            <person name="Pangilinan J."/>
            <person name="Riley R."/>
            <person name="LaButti K."/>
            <person name="Andreopoulos B."/>
            <person name="Lipzen A."/>
            <person name="Chen C."/>
            <person name="Yan M."/>
            <person name="Daum C."/>
            <person name="Ng V."/>
            <person name="Clum A."/>
            <person name="Steindorff A."/>
            <person name="Ohm R.A."/>
            <person name="Martin F."/>
            <person name="Silar P."/>
            <person name="Natvig D.O."/>
            <person name="Lalanne C."/>
            <person name="Gautier V."/>
            <person name="Ament-Velasquez S.L."/>
            <person name="Kruys A."/>
            <person name="Hutchinson M.I."/>
            <person name="Powell A.J."/>
            <person name="Barry K."/>
            <person name="Miller A.N."/>
            <person name="Grigoriev I.V."/>
            <person name="Debuchy R."/>
            <person name="Gladieux P."/>
            <person name="Hiltunen Thoren M."/>
            <person name="Johannesson H."/>
        </authorList>
    </citation>
    <scope>NUCLEOTIDE SEQUENCE</scope>
    <source>
        <strain evidence="10">CBS 757.83</strain>
    </source>
</reference>
<sequence>MADYLLRPTVLVPAVAVVAYLIHQLFFAGPRLPKLPIVGARNGDWFPFFQAMWRNTVNFKAAVHEADEKYRDQEALMPLIGNTSMVLLPRSQIQFVTDQPDSILNMHTAVIESLQVDYTCTDPYLVHNPVHHKLIATTLTNQIGNLVPDVAEETAWAFEQQWGNPAEYQEVCVYETLRKIVGCVTNRVFLGKPTCRDPALLVEGMGYAQDVPMTATVLRMVWKPVRPLVAWFLTIPIHLRTRRFEKIVMPEIEKRFADYEARRRDPENNKALGPERNDFLQWTIKQAKEMGDPYLWKPTTLAGRILLLNLAAIHTSSFTITSAILDLAASRKEYVDELRAEIEGVLAEHGGEWNKQALAKMQKLDSAMRESARLNSFVTIGLSRAVVAPDGLVTPSGVRIPRGARVSVPSYPVFHDSSIYPDTGEFKPFRFAEQRSDASIDYVRRAAKAFATTSTDFLAFGHGRNACPGRFFAANELKLMMAHLVLHYDIELGGERPRNSWFGLNRVPPLQATIRIKRREEAGGKVIL</sequence>
<evidence type="ECO:0000313" key="10">
    <source>
        <dbReference type="EMBL" id="KAK4096713.1"/>
    </source>
</evidence>